<evidence type="ECO:0000256" key="1">
    <source>
        <dbReference type="SAM" id="MobiDB-lite"/>
    </source>
</evidence>
<name>S9P8M5_CYSF2</name>
<proteinExistence type="predicted"/>
<feature type="region of interest" description="Disordered" evidence="1">
    <location>
        <begin position="1"/>
        <end position="45"/>
    </location>
</feature>
<keyword evidence="3" id="KW-1185">Reference proteome</keyword>
<dbReference type="AlphaFoldDB" id="S9P8M5"/>
<evidence type="ECO:0000313" key="3">
    <source>
        <dbReference type="Proteomes" id="UP000011682"/>
    </source>
</evidence>
<gene>
    <name evidence="2" type="ORF">D187_002981</name>
</gene>
<protein>
    <submittedName>
        <fullName evidence="2">Uncharacterized protein</fullName>
    </submittedName>
</protein>
<feature type="compositionally biased region" description="Basic and acidic residues" evidence="1">
    <location>
        <begin position="28"/>
        <end position="45"/>
    </location>
</feature>
<comment type="caution">
    <text evidence="2">The sequence shown here is derived from an EMBL/GenBank/DDBJ whole genome shotgun (WGS) entry which is preliminary data.</text>
</comment>
<dbReference type="EMBL" id="ANAH02000017">
    <property type="protein sequence ID" value="EPX59491.1"/>
    <property type="molecule type" value="Genomic_DNA"/>
</dbReference>
<evidence type="ECO:0000313" key="2">
    <source>
        <dbReference type="EMBL" id="EPX59491.1"/>
    </source>
</evidence>
<dbReference type="Proteomes" id="UP000011682">
    <property type="component" value="Unassembled WGS sequence"/>
</dbReference>
<accession>S9P8M5</accession>
<organism evidence="2 3">
    <name type="scientific">Cystobacter fuscus (strain ATCC 25194 / DSM 2262 / NBRC 100088 / M29)</name>
    <dbReference type="NCBI Taxonomy" id="1242864"/>
    <lineage>
        <taxon>Bacteria</taxon>
        <taxon>Pseudomonadati</taxon>
        <taxon>Myxococcota</taxon>
        <taxon>Myxococcia</taxon>
        <taxon>Myxococcales</taxon>
        <taxon>Cystobacterineae</taxon>
        <taxon>Archangiaceae</taxon>
        <taxon>Cystobacter</taxon>
    </lineage>
</organism>
<reference evidence="2" key="1">
    <citation type="submission" date="2013-05" db="EMBL/GenBank/DDBJ databases">
        <title>Genome assembly of Cystobacter fuscus DSM 2262.</title>
        <authorList>
            <person name="Sharma G."/>
            <person name="Khatri I."/>
            <person name="Kaur C."/>
            <person name="Mayilraj S."/>
            <person name="Subramanian S."/>
        </authorList>
    </citation>
    <scope>NUCLEOTIDE SEQUENCE [LARGE SCALE GENOMIC DNA]</scope>
    <source>
        <strain evidence="2">DSM 2262</strain>
    </source>
</reference>
<sequence>MMMGMAPGWDNHPGAARTRDSATPGLRGPRERVHPERSAHGGRVDVEPALSTGFFFMR</sequence>